<dbReference type="VEuPathDB" id="VectorBase:ISCI008833"/>
<dbReference type="PROSITE" id="PS51257">
    <property type="entry name" value="PROKAR_LIPOPROTEIN"/>
    <property type="match status" value="1"/>
</dbReference>
<dbReference type="AlphaFoldDB" id="B7PXE8"/>
<sequence>MLKLRDREKMWLTAGKLETLRRHGTAGLLASLACLPTMPRLSRAKTYLVRH</sequence>
<protein>
    <submittedName>
        <fullName evidence="1 2">Uncharacterized protein</fullName>
    </submittedName>
</protein>
<dbReference type="EnsemblMetazoa" id="ISCW008833-RA">
    <property type="protein sequence ID" value="ISCW008833-PA"/>
    <property type="gene ID" value="ISCW008833"/>
</dbReference>
<proteinExistence type="predicted"/>
<evidence type="ECO:0000313" key="3">
    <source>
        <dbReference type="Proteomes" id="UP000001555"/>
    </source>
</evidence>
<gene>
    <name evidence="1" type="ORF">IscW_ISCW008833</name>
</gene>
<evidence type="ECO:0000313" key="2">
    <source>
        <dbReference type="EnsemblMetazoa" id="ISCW008833-PA"/>
    </source>
</evidence>
<dbReference type="VEuPathDB" id="VectorBase:ISCW008833"/>
<organism>
    <name type="scientific">Ixodes scapularis</name>
    <name type="common">Black-legged tick</name>
    <name type="synonym">Deer tick</name>
    <dbReference type="NCBI Taxonomy" id="6945"/>
    <lineage>
        <taxon>Eukaryota</taxon>
        <taxon>Metazoa</taxon>
        <taxon>Ecdysozoa</taxon>
        <taxon>Arthropoda</taxon>
        <taxon>Chelicerata</taxon>
        <taxon>Arachnida</taxon>
        <taxon>Acari</taxon>
        <taxon>Parasitiformes</taxon>
        <taxon>Ixodida</taxon>
        <taxon>Ixodoidea</taxon>
        <taxon>Ixodidae</taxon>
        <taxon>Ixodinae</taxon>
        <taxon>Ixodes</taxon>
    </lineage>
</organism>
<dbReference type="EMBL" id="DS813631">
    <property type="protein sequence ID" value="EEC11270.1"/>
    <property type="molecule type" value="Genomic_DNA"/>
</dbReference>
<accession>B7PXE8</accession>
<dbReference type="InParanoid" id="B7PXE8"/>
<keyword evidence="3" id="KW-1185">Reference proteome</keyword>
<evidence type="ECO:0000313" key="1">
    <source>
        <dbReference type="EMBL" id="EEC11270.1"/>
    </source>
</evidence>
<reference evidence="2" key="2">
    <citation type="submission" date="2020-05" db="UniProtKB">
        <authorList>
            <consortium name="EnsemblMetazoa"/>
        </authorList>
    </citation>
    <scope>IDENTIFICATION</scope>
    <source>
        <strain evidence="2">wikel</strain>
    </source>
</reference>
<dbReference type="HOGENOM" id="CLU_3108746_0_0_1"/>
<reference evidence="1 3" key="1">
    <citation type="submission" date="2008-03" db="EMBL/GenBank/DDBJ databases">
        <title>Annotation of Ixodes scapularis.</title>
        <authorList>
            <consortium name="Ixodes scapularis Genome Project Consortium"/>
            <person name="Caler E."/>
            <person name="Hannick L.I."/>
            <person name="Bidwell S."/>
            <person name="Joardar V."/>
            <person name="Thiagarajan M."/>
            <person name="Amedeo P."/>
            <person name="Galinsky K.J."/>
            <person name="Schobel S."/>
            <person name="Inman J."/>
            <person name="Hostetler J."/>
            <person name="Miller J."/>
            <person name="Hammond M."/>
            <person name="Megy K."/>
            <person name="Lawson D."/>
            <person name="Kodira C."/>
            <person name="Sutton G."/>
            <person name="Meyer J."/>
            <person name="Hill C.A."/>
            <person name="Birren B."/>
            <person name="Nene V."/>
            <person name="Collins F."/>
            <person name="Alarcon-Chaidez F."/>
            <person name="Wikel S."/>
            <person name="Strausberg R."/>
        </authorList>
    </citation>
    <scope>NUCLEOTIDE SEQUENCE [LARGE SCALE GENOMIC DNA]</scope>
    <source>
        <strain evidence="3">Wikel</strain>
        <strain evidence="1">Wikel colony</strain>
    </source>
</reference>
<name>B7PXE8_IXOSC</name>
<dbReference type="Proteomes" id="UP000001555">
    <property type="component" value="Unassembled WGS sequence"/>
</dbReference>
<dbReference type="PaxDb" id="6945-B7PXE8"/>
<dbReference type="EMBL" id="ABJB010049751">
    <property type="status" value="NOT_ANNOTATED_CDS"/>
    <property type="molecule type" value="Genomic_DNA"/>
</dbReference>